<name>A0A383CIZ9_9ZZZZ</name>
<accession>A0A383CIZ9</accession>
<dbReference type="EMBL" id="UINC01208934">
    <property type="protein sequence ID" value="SVE31725.1"/>
    <property type="molecule type" value="Genomic_DNA"/>
</dbReference>
<reference evidence="1" key="1">
    <citation type="submission" date="2018-05" db="EMBL/GenBank/DDBJ databases">
        <authorList>
            <person name="Lanie J.A."/>
            <person name="Ng W.-L."/>
            <person name="Kazmierczak K.M."/>
            <person name="Andrzejewski T.M."/>
            <person name="Davidsen T.M."/>
            <person name="Wayne K.J."/>
            <person name="Tettelin H."/>
            <person name="Glass J.I."/>
            <person name="Rusch D."/>
            <person name="Podicherti R."/>
            <person name="Tsui H.-C.T."/>
            <person name="Winkler M.E."/>
        </authorList>
    </citation>
    <scope>NUCLEOTIDE SEQUENCE</scope>
</reference>
<dbReference type="AlphaFoldDB" id="A0A383CIZ9"/>
<protein>
    <submittedName>
        <fullName evidence="1">Uncharacterized protein</fullName>
    </submittedName>
</protein>
<proteinExistence type="predicted"/>
<organism evidence="1">
    <name type="scientific">marine metagenome</name>
    <dbReference type="NCBI Taxonomy" id="408172"/>
    <lineage>
        <taxon>unclassified sequences</taxon>
        <taxon>metagenomes</taxon>
        <taxon>ecological metagenomes</taxon>
    </lineage>
</organism>
<evidence type="ECO:0000313" key="1">
    <source>
        <dbReference type="EMBL" id="SVE31725.1"/>
    </source>
</evidence>
<sequence length="34" mass="3935">MVDSNINLEVEVAFLPELESHRKKWGKLRVGEIP</sequence>
<gene>
    <name evidence="1" type="ORF">METZ01_LOCUS484579</name>
</gene>